<dbReference type="EMBL" id="KN832996">
    <property type="protein sequence ID" value="KIM82000.1"/>
    <property type="molecule type" value="Genomic_DNA"/>
</dbReference>
<sequence length="71" mass="7869">MNQVTVPAMVSSIPSDPPWAKAPSERLELAHMSDAWKTYMLANYETKRPAYRPRYSPAPGQPQGVVGGRLL</sequence>
<feature type="region of interest" description="Disordered" evidence="1">
    <location>
        <begin position="50"/>
        <end position="71"/>
    </location>
</feature>
<organism evidence="2 3">
    <name type="scientific">Piloderma croceum (strain F 1598)</name>
    <dbReference type="NCBI Taxonomy" id="765440"/>
    <lineage>
        <taxon>Eukaryota</taxon>
        <taxon>Fungi</taxon>
        <taxon>Dikarya</taxon>
        <taxon>Basidiomycota</taxon>
        <taxon>Agaricomycotina</taxon>
        <taxon>Agaricomycetes</taxon>
        <taxon>Agaricomycetidae</taxon>
        <taxon>Atheliales</taxon>
        <taxon>Atheliaceae</taxon>
        <taxon>Piloderma</taxon>
    </lineage>
</organism>
<protein>
    <submittedName>
        <fullName evidence="2">Uncharacterized protein</fullName>
    </submittedName>
</protein>
<dbReference type="AlphaFoldDB" id="A0A0C3FBC7"/>
<dbReference type="Proteomes" id="UP000054166">
    <property type="component" value="Unassembled WGS sequence"/>
</dbReference>
<dbReference type="InParanoid" id="A0A0C3FBC7"/>
<evidence type="ECO:0000313" key="3">
    <source>
        <dbReference type="Proteomes" id="UP000054166"/>
    </source>
</evidence>
<evidence type="ECO:0000313" key="2">
    <source>
        <dbReference type="EMBL" id="KIM82000.1"/>
    </source>
</evidence>
<gene>
    <name evidence="2" type="ORF">PILCRDRAFT_820891</name>
</gene>
<name>A0A0C3FBC7_PILCF</name>
<feature type="compositionally biased region" description="Low complexity" evidence="1">
    <location>
        <begin position="52"/>
        <end position="64"/>
    </location>
</feature>
<proteinExistence type="predicted"/>
<accession>A0A0C3FBC7</accession>
<keyword evidence="3" id="KW-1185">Reference proteome</keyword>
<evidence type="ECO:0000256" key="1">
    <source>
        <dbReference type="SAM" id="MobiDB-lite"/>
    </source>
</evidence>
<reference evidence="3" key="2">
    <citation type="submission" date="2015-01" db="EMBL/GenBank/DDBJ databases">
        <title>Evolutionary Origins and Diversification of the Mycorrhizal Mutualists.</title>
        <authorList>
            <consortium name="DOE Joint Genome Institute"/>
            <consortium name="Mycorrhizal Genomics Consortium"/>
            <person name="Kohler A."/>
            <person name="Kuo A."/>
            <person name="Nagy L.G."/>
            <person name="Floudas D."/>
            <person name="Copeland A."/>
            <person name="Barry K.W."/>
            <person name="Cichocki N."/>
            <person name="Veneault-Fourrey C."/>
            <person name="LaButti K."/>
            <person name="Lindquist E.A."/>
            <person name="Lipzen A."/>
            <person name="Lundell T."/>
            <person name="Morin E."/>
            <person name="Murat C."/>
            <person name="Riley R."/>
            <person name="Ohm R."/>
            <person name="Sun H."/>
            <person name="Tunlid A."/>
            <person name="Henrissat B."/>
            <person name="Grigoriev I.V."/>
            <person name="Hibbett D.S."/>
            <person name="Martin F."/>
        </authorList>
    </citation>
    <scope>NUCLEOTIDE SEQUENCE [LARGE SCALE GENOMIC DNA]</scope>
    <source>
        <strain evidence="3">F 1598</strain>
    </source>
</reference>
<dbReference type="HOGENOM" id="CLU_2740923_0_0_1"/>
<reference evidence="2 3" key="1">
    <citation type="submission" date="2014-04" db="EMBL/GenBank/DDBJ databases">
        <authorList>
            <consortium name="DOE Joint Genome Institute"/>
            <person name="Kuo A."/>
            <person name="Tarkka M."/>
            <person name="Buscot F."/>
            <person name="Kohler A."/>
            <person name="Nagy L.G."/>
            <person name="Floudas D."/>
            <person name="Copeland A."/>
            <person name="Barry K.W."/>
            <person name="Cichocki N."/>
            <person name="Veneault-Fourrey C."/>
            <person name="LaButti K."/>
            <person name="Lindquist E.A."/>
            <person name="Lipzen A."/>
            <person name="Lundell T."/>
            <person name="Morin E."/>
            <person name="Murat C."/>
            <person name="Sun H."/>
            <person name="Tunlid A."/>
            <person name="Henrissat B."/>
            <person name="Grigoriev I.V."/>
            <person name="Hibbett D.S."/>
            <person name="Martin F."/>
            <person name="Nordberg H.P."/>
            <person name="Cantor M.N."/>
            <person name="Hua S.X."/>
        </authorList>
    </citation>
    <scope>NUCLEOTIDE SEQUENCE [LARGE SCALE GENOMIC DNA]</scope>
    <source>
        <strain evidence="2 3">F 1598</strain>
    </source>
</reference>